<organism evidence="1 2">
    <name type="scientific">Blastomonas fulva</name>
    <dbReference type="NCBI Taxonomy" id="1550728"/>
    <lineage>
        <taxon>Bacteria</taxon>
        <taxon>Pseudomonadati</taxon>
        <taxon>Pseudomonadota</taxon>
        <taxon>Alphaproteobacteria</taxon>
        <taxon>Sphingomonadales</taxon>
        <taxon>Sphingomonadaceae</taxon>
        <taxon>Blastomonas</taxon>
    </lineage>
</organism>
<reference evidence="1 2" key="1">
    <citation type="submission" date="2017-03" db="EMBL/GenBank/DDBJ databases">
        <title>Complete genome sequence of Blastomonas fulva degrading microcsystin LR.</title>
        <authorList>
            <person name="Lee H.-g."/>
            <person name="Jin L."/>
            <person name="oh H.-M."/>
        </authorList>
    </citation>
    <scope>NUCLEOTIDE SEQUENCE [LARGE SCALE GENOMIC DNA]</scope>
    <source>
        <strain evidence="1 2">T2</strain>
    </source>
</reference>
<name>A0ABM6M368_9SPHN</name>
<protein>
    <submittedName>
        <fullName evidence="1">Uncharacterized protein</fullName>
    </submittedName>
</protein>
<dbReference type="Proteomes" id="UP000258016">
    <property type="component" value="Chromosome"/>
</dbReference>
<proteinExistence type="predicted"/>
<evidence type="ECO:0000313" key="1">
    <source>
        <dbReference type="EMBL" id="ASR50260.1"/>
    </source>
</evidence>
<sequence length="59" mass="6833">MGRNLFGYDWGIARSEQGFEPAMPLDLARKCRISSNFRLYLCLFSTRQFAISEGGNHFR</sequence>
<dbReference type="EMBL" id="CP020083">
    <property type="protein sequence ID" value="ASR50260.1"/>
    <property type="molecule type" value="Genomic_DNA"/>
</dbReference>
<evidence type="ECO:0000313" key="2">
    <source>
        <dbReference type="Proteomes" id="UP000258016"/>
    </source>
</evidence>
<accession>A0ABM6M368</accession>
<keyword evidence="2" id="KW-1185">Reference proteome</keyword>
<gene>
    <name evidence="1" type="ORF">B5J99_01215</name>
</gene>